<dbReference type="InterPro" id="IPR024079">
    <property type="entry name" value="MetalloPept_cat_dom_sf"/>
</dbReference>
<keyword evidence="10 11" id="KW-0862">Zinc</keyword>
<dbReference type="PANTHER" id="PTHR48071">
    <property type="entry name" value="SRCR DOMAIN-CONTAINING PROTEIN"/>
    <property type="match status" value="1"/>
</dbReference>
<keyword evidence="3 11" id="KW-0732">Signal</keyword>
<accession>A0A1X7UAM3</accession>
<dbReference type="Gene3D" id="3.40.390.10">
    <property type="entry name" value="Collagenase (Catalytic Domain)"/>
    <property type="match status" value="1"/>
</dbReference>
<feature type="disulfide bond" evidence="9">
    <location>
        <begin position="452"/>
        <end position="462"/>
    </location>
</feature>
<name>A0A1X7UAM3_AMPQE</name>
<evidence type="ECO:0000256" key="7">
    <source>
        <dbReference type="ARBA" id="ARBA00023157"/>
    </source>
</evidence>
<keyword evidence="2" id="KW-0812">Transmembrane</keyword>
<feature type="signal peptide" evidence="11">
    <location>
        <begin position="1"/>
        <end position="16"/>
    </location>
</feature>
<keyword evidence="5" id="KW-1133">Transmembrane helix</keyword>
<dbReference type="SUPFAM" id="SSF55486">
    <property type="entry name" value="Metalloproteases ('zincins'), catalytic domain"/>
    <property type="match status" value="1"/>
</dbReference>
<dbReference type="InterPro" id="IPR001506">
    <property type="entry name" value="Peptidase_M12A"/>
</dbReference>
<dbReference type="PROSITE" id="PS50287">
    <property type="entry name" value="SRCR_2"/>
    <property type="match status" value="2"/>
</dbReference>
<evidence type="ECO:0000256" key="2">
    <source>
        <dbReference type="ARBA" id="ARBA00022692"/>
    </source>
</evidence>
<reference evidence="14" key="1">
    <citation type="submission" date="2017-05" db="UniProtKB">
        <authorList>
            <consortium name="EnsemblMetazoa"/>
        </authorList>
    </citation>
    <scope>IDENTIFICATION</scope>
</reference>
<dbReference type="PROSITE" id="PS51864">
    <property type="entry name" value="ASTACIN"/>
    <property type="match status" value="1"/>
</dbReference>
<feature type="domain" description="SRCR" evidence="12">
    <location>
        <begin position="298"/>
        <end position="377"/>
    </location>
</feature>
<evidence type="ECO:0000256" key="1">
    <source>
        <dbReference type="ARBA" id="ARBA00004167"/>
    </source>
</evidence>
<sequence>MKLTFVIFCLTTIVTSRQIPAAQNDKDFAANQEIVKESAVPQDTYENSCFEASSDEEEDGIIIDGDILVSKEQAAIYYESGWDGLVNSEAWENTKRWGKKIPYKISYSDKEMKDNPTEINKIVANVESSMKAIEDKTGCIKFSKASCTDFIRLKFNIGKDRKCYTTLGRPVFGNRDISLGYNCAGTPCRAMTPAHEIMHTMGRHHEHNRPDRDTYVTIYSKNTCPTQMKIVKGAATKGIEYDYYSVMHYSPGQCATSTHLSFSIKKSNILIHNVGQRKLLTDKDIQHIKAIHCSSMMMRLVGGRDNSEGRLEVNNKEVWGTVCSDGFDTNDANVDSPIWMSDLECTGQEDNPFTCSQKVMKHHTNCDHNQDVAIRCSKAARLIGGNDNSGRLEVYHEGKWGSACSHKFGYPEANVACRMMGYSSAVQVFTNEESAYDDDTVDNKIVVSQLKCDGTENHLSDCDYIPFATDCPEGKAVHLECKYW</sequence>
<comment type="subcellular location">
    <subcellularLocation>
        <location evidence="1">Membrane</location>
        <topology evidence="1">Single-pass membrane protein</topology>
    </subcellularLocation>
</comment>
<dbReference type="AlphaFoldDB" id="A0A1X7UAM3"/>
<keyword evidence="10 11" id="KW-0378">Hydrolase</keyword>
<dbReference type="SMART" id="SM00235">
    <property type="entry name" value="ZnMc"/>
    <property type="match status" value="1"/>
</dbReference>
<dbReference type="Pfam" id="PF00530">
    <property type="entry name" value="SRCR"/>
    <property type="match status" value="3"/>
</dbReference>
<evidence type="ECO:0000256" key="6">
    <source>
        <dbReference type="ARBA" id="ARBA00023136"/>
    </source>
</evidence>
<keyword evidence="8" id="KW-0325">Glycoprotein</keyword>
<dbReference type="Gene3D" id="3.10.250.10">
    <property type="entry name" value="SRCR-like domain"/>
    <property type="match status" value="3"/>
</dbReference>
<dbReference type="EC" id="3.4.24.-" evidence="11"/>
<dbReference type="PRINTS" id="PR00258">
    <property type="entry name" value="SPERACTRCPTR"/>
</dbReference>
<keyword evidence="10 11" id="KW-0479">Metal-binding</keyword>
<evidence type="ECO:0000256" key="8">
    <source>
        <dbReference type="ARBA" id="ARBA00023180"/>
    </source>
</evidence>
<evidence type="ECO:0000259" key="13">
    <source>
        <dbReference type="PROSITE" id="PS51864"/>
    </source>
</evidence>
<dbReference type="STRING" id="400682.A0A1X7UAM3"/>
<dbReference type="InParanoid" id="A0A1X7UAM3"/>
<keyword evidence="6" id="KW-0472">Membrane</keyword>
<feature type="binding site" evidence="10">
    <location>
        <position position="205"/>
    </location>
    <ligand>
        <name>Zn(2+)</name>
        <dbReference type="ChEBI" id="CHEBI:29105"/>
        <note>catalytic</note>
    </ligand>
</feature>
<comment type="cofactor">
    <cofactor evidence="10 11">
        <name>Zn(2+)</name>
        <dbReference type="ChEBI" id="CHEBI:29105"/>
    </cofactor>
    <text evidence="10 11">Binds 1 zinc ion per subunit.</text>
</comment>
<feature type="domain" description="SRCR" evidence="12">
    <location>
        <begin position="380"/>
        <end position="482"/>
    </location>
</feature>
<organism evidence="14">
    <name type="scientific">Amphimedon queenslandica</name>
    <name type="common">Sponge</name>
    <dbReference type="NCBI Taxonomy" id="400682"/>
    <lineage>
        <taxon>Eukaryota</taxon>
        <taxon>Metazoa</taxon>
        <taxon>Porifera</taxon>
        <taxon>Demospongiae</taxon>
        <taxon>Heteroscleromorpha</taxon>
        <taxon>Haplosclerida</taxon>
        <taxon>Niphatidae</taxon>
        <taxon>Amphimedon</taxon>
    </lineage>
</organism>
<comment type="caution">
    <text evidence="9">Lacks conserved residue(s) required for the propagation of feature annotation.</text>
</comment>
<dbReference type="FunFam" id="3.10.250.10:FF:000016">
    <property type="entry name" value="Scavenger receptor cysteine-rich protein type 12"/>
    <property type="match status" value="1"/>
</dbReference>
<evidence type="ECO:0000256" key="10">
    <source>
        <dbReference type="PROSITE-ProRule" id="PRU01211"/>
    </source>
</evidence>
<proteinExistence type="predicted"/>
<protein>
    <recommendedName>
        <fullName evidence="11">Metalloendopeptidase</fullName>
        <ecNumber evidence="11">3.4.24.-</ecNumber>
    </recommendedName>
</protein>
<dbReference type="SUPFAM" id="SSF56487">
    <property type="entry name" value="SRCR-like"/>
    <property type="match status" value="2"/>
</dbReference>
<evidence type="ECO:0000256" key="5">
    <source>
        <dbReference type="ARBA" id="ARBA00022989"/>
    </source>
</evidence>
<keyword evidence="10 11" id="KW-0482">Metalloprotease</keyword>
<dbReference type="EnsemblMetazoa" id="Aqu2.1.24534_001">
    <property type="protein sequence ID" value="Aqu2.1.24534_001"/>
    <property type="gene ID" value="Aqu2.1.24534"/>
</dbReference>
<evidence type="ECO:0000256" key="9">
    <source>
        <dbReference type="PROSITE-ProRule" id="PRU00196"/>
    </source>
</evidence>
<dbReference type="PRINTS" id="PR00480">
    <property type="entry name" value="ASTACIN"/>
</dbReference>
<dbReference type="PROSITE" id="PS00420">
    <property type="entry name" value="SRCR_1"/>
    <property type="match status" value="1"/>
</dbReference>
<dbReference type="GO" id="GO:0016020">
    <property type="term" value="C:membrane"/>
    <property type="evidence" value="ECO:0007669"/>
    <property type="project" value="UniProtKB-SubCell"/>
</dbReference>
<keyword evidence="4" id="KW-0677">Repeat</keyword>
<evidence type="ECO:0000256" key="4">
    <source>
        <dbReference type="ARBA" id="ARBA00022737"/>
    </source>
</evidence>
<dbReference type="InterPro" id="IPR036772">
    <property type="entry name" value="SRCR-like_dom_sf"/>
</dbReference>
<evidence type="ECO:0000256" key="11">
    <source>
        <dbReference type="RuleBase" id="RU361183"/>
    </source>
</evidence>
<feature type="binding site" evidence="10">
    <location>
        <position position="199"/>
    </location>
    <ligand>
        <name>Zn(2+)</name>
        <dbReference type="ChEBI" id="CHEBI:29105"/>
        <note>catalytic</note>
    </ligand>
</feature>
<feature type="chain" id="PRO_5011827884" description="Metalloendopeptidase" evidence="11">
    <location>
        <begin position="17"/>
        <end position="484"/>
    </location>
</feature>
<dbReference type="InterPro" id="IPR006026">
    <property type="entry name" value="Peptidase_Metallo"/>
</dbReference>
<dbReference type="Pfam" id="PF01400">
    <property type="entry name" value="Astacin"/>
    <property type="match status" value="1"/>
</dbReference>
<feature type="disulfide bond" evidence="9">
    <location>
        <begin position="345"/>
        <end position="355"/>
    </location>
</feature>
<dbReference type="SMART" id="SM00202">
    <property type="entry name" value="SR"/>
    <property type="match status" value="2"/>
</dbReference>
<dbReference type="OrthoDB" id="536948at2759"/>
<dbReference type="GO" id="GO:0006508">
    <property type="term" value="P:proteolysis"/>
    <property type="evidence" value="ECO:0007669"/>
    <property type="project" value="UniProtKB-KW"/>
</dbReference>
<evidence type="ECO:0000256" key="3">
    <source>
        <dbReference type="ARBA" id="ARBA00022729"/>
    </source>
</evidence>
<feature type="active site" evidence="10">
    <location>
        <position position="196"/>
    </location>
</feature>
<keyword evidence="7 9" id="KW-1015">Disulfide bond</keyword>
<evidence type="ECO:0000313" key="14">
    <source>
        <dbReference type="EnsemblMetazoa" id="Aqu2.1.24534_001"/>
    </source>
</evidence>
<dbReference type="PANTHER" id="PTHR48071:SF18">
    <property type="entry name" value="DELETED IN MALIGNANT BRAIN TUMORS 1 PROTEIN-RELATED"/>
    <property type="match status" value="1"/>
</dbReference>
<keyword evidence="10 11" id="KW-0645">Protease</keyword>
<dbReference type="GO" id="GO:0004222">
    <property type="term" value="F:metalloendopeptidase activity"/>
    <property type="evidence" value="ECO:0007669"/>
    <property type="project" value="UniProtKB-UniRule"/>
</dbReference>
<feature type="domain" description="Peptidase M12A" evidence="13">
    <location>
        <begin position="74"/>
        <end position="294"/>
    </location>
</feature>
<feature type="binding site" evidence="10">
    <location>
        <position position="195"/>
    </location>
    <ligand>
        <name>Zn(2+)</name>
        <dbReference type="ChEBI" id="CHEBI:29105"/>
        <note>catalytic</note>
    </ligand>
</feature>
<dbReference type="InterPro" id="IPR001190">
    <property type="entry name" value="SRCR"/>
</dbReference>
<evidence type="ECO:0000259" key="12">
    <source>
        <dbReference type="PROSITE" id="PS50287"/>
    </source>
</evidence>
<dbReference type="GO" id="GO:0008270">
    <property type="term" value="F:zinc ion binding"/>
    <property type="evidence" value="ECO:0007669"/>
    <property type="project" value="UniProtKB-UniRule"/>
</dbReference>